<dbReference type="OrthoDB" id="4966at2759"/>
<dbReference type="AlphaFoldDB" id="A0A0D2JJM0"/>
<organism evidence="2 3">
    <name type="scientific">Rhinocladiella mackenziei CBS 650.93</name>
    <dbReference type="NCBI Taxonomy" id="1442369"/>
    <lineage>
        <taxon>Eukaryota</taxon>
        <taxon>Fungi</taxon>
        <taxon>Dikarya</taxon>
        <taxon>Ascomycota</taxon>
        <taxon>Pezizomycotina</taxon>
        <taxon>Eurotiomycetes</taxon>
        <taxon>Chaetothyriomycetidae</taxon>
        <taxon>Chaetothyriales</taxon>
        <taxon>Herpotrichiellaceae</taxon>
        <taxon>Rhinocladiella</taxon>
    </lineage>
</organism>
<dbReference type="RefSeq" id="XP_013276771.1">
    <property type="nucleotide sequence ID" value="XM_013421317.1"/>
</dbReference>
<evidence type="ECO:0000313" key="3">
    <source>
        <dbReference type="Proteomes" id="UP000053617"/>
    </source>
</evidence>
<dbReference type="EMBL" id="KN847475">
    <property type="protein sequence ID" value="KIX09635.1"/>
    <property type="molecule type" value="Genomic_DNA"/>
</dbReference>
<dbReference type="GeneID" id="25288787"/>
<feature type="compositionally biased region" description="Low complexity" evidence="1">
    <location>
        <begin position="36"/>
        <end position="67"/>
    </location>
</feature>
<dbReference type="VEuPathDB" id="FungiDB:Z518_00716"/>
<proteinExistence type="predicted"/>
<feature type="compositionally biased region" description="Pro residues" evidence="1">
    <location>
        <begin position="156"/>
        <end position="166"/>
    </location>
</feature>
<sequence length="686" mass="78102">MDDAPPPKKKSRFFSNGKSKIGGILPSKKGSETDDSPQTNSTPSLPSSSNNKANSNNSSHSPSATNPIIGQGRSSHRESPRQLLSDSDAETDIDESENGKQDRGWGSRSDEENTKPASSTLATPDLDKLSIRNKRRDGVYGLGSLLPQQQPNSGPSQPPPPPPFQPSLPTTLYVDMDRDEHGRLLPNPPPFPRDFGGLGPGTRAQQPLSAAYNYSTTRNRIEAMRSFQPAPYLANPESLVPEHLYMSPHRLERASRHARISSKRKRPENIFPPPPYVYQRTSDPNFNIFNGVLLYPELVFALASVLPVKDLISLYAISRDFHTILDTRFTTVVLTQAMNKAPESARTFVFRSYSRLSRTDPATQIPHPRAALAARHVPRLIPSFRWLKMIIHREKVVHEIMAVFAEDGIPLPFRCRLALKRLWYLLDVPDNARRIGLVHNRRLLTDLDIFFAMCFFVKLDMRLNDPVASEKHDDMRKLLMSQKSLTTVLRVLRRDLWTTRLDILREWVKLKYTPAEDEQGLSIFGIPPEQVGRGRLEYWGERTATQLGREPEILLRPDQLIIREAIRRRMTFKKMYIRFMTYGYVRPDTLVDYAPRQYGRRIVELEDEYEIDDTVGGVAALGVGDEGYDELLDLGPTRNGSQYTIVKEETSEKDKEMRKEQEGFLKWCLAWWEREAKGLAPDMDLG</sequence>
<feature type="compositionally biased region" description="Low complexity" evidence="1">
    <location>
        <begin position="144"/>
        <end position="155"/>
    </location>
</feature>
<reference evidence="2 3" key="1">
    <citation type="submission" date="2015-01" db="EMBL/GenBank/DDBJ databases">
        <title>The Genome Sequence of Rhinocladiella mackenzie CBS 650.93.</title>
        <authorList>
            <consortium name="The Broad Institute Genomics Platform"/>
            <person name="Cuomo C."/>
            <person name="de Hoog S."/>
            <person name="Gorbushina A."/>
            <person name="Stielow B."/>
            <person name="Teixiera M."/>
            <person name="Abouelleil A."/>
            <person name="Chapman S.B."/>
            <person name="Priest M."/>
            <person name="Young S.K."/>
            <person name="Wortman J."/>
            <person name="Nusbaum C."/>
            <person name="Birren B."/>
        </authorList>
    </citation>
    <scope>NUCLEOTIDE SEQUENCE [LARGE SCALE GENOMIC DNA]</scope>
    <source>
        <strain evidence="2 3">CBS 650.93</strain>
    </source>
</reference>
<dbReference type="STRING" id="1442369.A0A0D2JJM0"/>
<keyword evidence="3" id="KW-1185">Reference proteome</keyword>
<evidence type="ECO:0000256" key="1">
    <source>
        <dbReference type="SAM" id="MobiDB-lite"/>
    </source>
</evidence>
<feature type="compositionally biased region" description="Acidic residues" evidence="1">
    <location>
        <begin position="87"/>
        <end position="96"/>
    </location>
</feature>
<dbReference type="Proteomes" id="UP000053617">
    <property type="component" value="Unassembled WGS sequence"/>
</dbReference>
<feature type="compositionally biased region" description="Basic and acidic residues" evidence="1">
    <location>
        <begin position="97"/>
        <end position="114"/>
    </location>
</feature>
<evidence type="ECO:0008006" key="4">
    <source>
        <dbReference type="Google" id="ProtNLM"/>
    </source>
</evidence>
<gene>
    <name evidence="2" type="ORF">Z518_00716</name>
</gene>
<protein>
    <recommendedName>
        <fullName evidence="4">F-box domain-containing protein</fullName>
    </recommendedName>
</protein>
<feature type="region of interest" description="Disordered" evidence="1">
    <location>
        <begin position="1"/>
        <end position="171"/>
    </location>
</feature>
<evidence type="ECO:0000313" key="2">
    <source>
        <dbReference type="EMBL" id="KIX09635.1"/>
    </source>
</evidence>
<dbReference type="HOGENOM" id="CLU_018397_0_0_1"/>
<accession>A0A0D2JJM0</accession>
<name>A0A0D2JJM0_9EURO</name>